<reference evidence="10 11" key="1">
    <citation type="journal article" date="2016" name="Nat. Commun.">
        <title>Thousands of microbial genomes shed light on interconnected biogeochemical processes in an aquifer system.</title>
        <authorList>
            <person name="Anantharaman K."/>
            <person name="Brown C.T."/>
            <person name="Hug L.A."/>
            <person name="Sharon I."/>
            <person name="Castelle C.J."/>
            <person name="Probst A.J."/>
            <person name="Thomas B.C."/>
            <person name="Singh A."/>
            <person name="Wilkins M.J."/>
            <person name="Karaoz U."/>
            <person name="Brodie E.L."/>
            <person name="Williams K.H."/>
            <person name="Hubbard S.S."/>
            <person name="Banfield J.F."/>
        </authorList>
    </citation>
    <scope>NUCLEOTIDE SEQUENCE [LARGE SCALE GENOMIC DNA]</scope>
</reference>
<keyword evidence="7" id="KW-0460">Magnesium</keyword>
<dbReference type="InterPro" id="IPR029044">
    <property type="entry name" value="Nucleotide-diphossugar_trans"/>
</dbReference>
<protein>
    <recommendedName>
        <fullName evidence="3">glucose-1-phosphate thymidylyltransferase</fullName>
        <ecNumber evidence="3">2.7.7.24</ecNumber>
    </recommendedName>
</protein>
<evidence type="ECO:0000256" key="7">
    <source>
        <dbReference type="ARBA" id="ARBA00022842"/>
    </source>
</evidence>
<comment type="cofactor">
    <cofactor evidence="1">
        <name>Mg(2+)</name>
        <dbReference type="ChEBI" id="CHEBI:18420"/>
    </cofactor>
</comment>
<evidence type="ECO:0000313" key="10">
    <source>
        <dbReference type="EMBL" id="OGL78893.1"/>
    </source>
</evidence>
<evidence type="ECO:0000256" key="6">
    <source>
        <dbReference type="ARBA" id="ARBA00022723"/>
    </source>
</evidence>
<dbReference type="PANTHER" id="PTHR43532">
    <property type="entry name" value="GLUCOSE-1-PHOSPHATE THYMIDYLYLTRANSFERASE"/>
    <property type="match status" value="1"/>
</dbReference>
<dbReference type="PANTHER" id="PTHR43532:SF1">
    <property type="entry name" value="GLUCOSE-1-PHOSPHATE THYMIDYLYLTRANSFERASE 1"/>
    <property type="match status" value="1"/>
</dbReference>
<dbReference type="InterPro" id="IPR005835">
    <property type="entry name" value="NTP_transferase_dom"/>
</dbReference>
<organism evidence="10 11">
    <name type="scientific">Candidatus Uhrbacteria bacterium RIFCSPHIGHO2_12_FULL_54_23</name>
    <dbReference type="NCBI Taxonomy" id="1802397"/>
    <lineage>
        <taxon>Bacteria</taxon>
        <taxon>Candidatus Uhriibacteriota</taxon>
    </lineage>
</organism>
<comment type="caution">
    <text evidence="10">The sequence shown here is derived from an EMBL/GenBank/DDBJ whole genome shotgun (WGS) entry which is preliminary data.</text>
</comment>
<dbReference type="GO" id="GO:0046872">
    <property type="term" value="F:metal ion binding"/>
    <property type="evidence" value="ECO:0007669"/>
    <property type="project" value="UniProtKB-KW"/>
</dbReference>
<evidence type="ECO:0000259" key="9">
    <source>
        <dbReference type="Pfam" id="PF00483"/>
    </source>
</evidence>
<feature type="domain" description="Nucleotidyl transferase" evidence="9">
    <location>
        <begin position="2"/>
        <end position="251"/>
    </location>
</feature>
<keyword evidence="5" id="KW-0548">Nucleotidyltransferase</keyword>
<evidence type="ECO:0000256" key="3">
    <source>
        <dbReference type="ARBA" id="ARBA00012461"/>
    </source>
</evidence>
<accession>A0A1F7UKT8</accession>
<dbReference type="GO" id="GO:0008879">
    <property type="term" value="F:glucose-1-phosphate thymidylyltransferase activity"/>
    <property type="evidence" value="ECO:0007669"/>
    <property type="project" value="UniProtKB-EC"/>
</dbReference>
<dbReference type="InterPro" id="IPR005907">
    <property type="entry name" value="G1P_thy_trans_s"/>
</dbReference>
<evidence type="ECO:0000256" key="8">
    <source>
        <dbReference type="ARBA" id="ARBA00049336"/>
    </source>
</evidence>
<dbReference type="Gene3D" id="3.90.550.10">
    <property type="entry name" value="Spore Coat Polysaccharide Biosynthesis Protein SpsA, Chain A"/>
    <property type="match status" value="1"/>
</dbReference>
<dbReference type="Pfam" id="PF00483">
    <property type="entry name" value="NTP_transferase"/>
    <property type="match status" value="1"/>
</dbReference>
<dbReference type="STRING" id="1802397.A3J43_00940"/>
<dbReference type="Proteomes" id="UP000176604">
    <property type="component" value="Unassembled WGS sequence"/>
</dbReference>
<evidence type="ECO:0000256" key="2">
    <source>
        <dbReference type="ARBA" id="ARBA00010480"/>
    </source>
</evidence>
<comment type="catalytic activity">
    <reaction evidence="8">
        <text>dTTP + alpha-D-glucose 1-phosphate + H(+) = dTDP-alpha-D-glucose + diphosphate</text>
        <dbReference type="Rhea" id="RHEA:15225"/>
        <dbReference type="ChEBI" id="CHEBI:15378"/>
        <dbReference type="ChEBI" id="CHEBI:33019"/>
        <dbReference type="ChEBI" id="CHEBI:37568"/>
        <dbReference type="ChEBI" id="CHEBI:57477"/>
        <dbReference type="ChEBI" id="CHEBI:58601"/>
        <dbReference type="EC" id="2.7.7.24"/>
    </reaction>
</comment>
<dbReference type="EMBL" id="MGEF01000022">
    <property type="protein sequence ID" value="OGL78893.1"/>
    <property type="molecule type" value="Genomic_DNA"/>
</dbReference>
<evidence type="ECO:0000313" key="11">
    <source>
        <dbReference type="Proteomes" id="UP000176604"/>
    </source>
</evidence>
<comment type="similarity">
    <text evidence="2">Belongs to the glucose-1-phosphate thymidylyltransferase family.</text>
</comment>
<dbReference type="AlphaFoldDB" id="A0A1F7UKT8"/>
<keyword evidence="6" id="KW-0479">Metal-binding</keyword>
<evidence type="ECO:0000256" key="5">
    <source>
        <dbReference type="ARBA" id="ARBA00022695"/>
    </source>
</evidence>
<sequence>MKGIILAGGTGSRLYPLTKVINKHLLPVYDRPMIFYPLTTLLTAGIEHILIISGTEHAGDFLELLSDGTAFVEDVRKLDGEGALKGKKLRLSYAVQPAAGGIAQALSLAEEFSDGGPVTVMLGDNILNEDLSVLVQSFARQKTGAKIFLTEVAHPEHYGIAEIADGRIERIVEKPAHPQSRLAVAGVYMYDAQVWGMIKSLMPSARGELEITDVNNAYIEKGQMTFEILAGWWGDGGESFDSLQQAGRHIAETRRL</sequence>
<evidence type="ECO:0000256" key="4">
    <source>
        <dbReference type="ARBA" id="ARBA00022679"/>
    </source>
</evidence>
<gene>
    <name evidence="10" type="ORF">A3J43_00940</name>
</gene>
<keyword evidence="4" id="KW-0808">Transferase</keyword>
<name>A0A1F7UKT8_9BACT</name>
<proteinExistence type="inferred from homology"/>
<evidence type="ECO:0000256" key="1">
    <source>
        <dbReference type="ARBA" id="ARBA00001946"/>
    </source>
</evidence>
<dbReference type="EC" id="2.7.7.24" evidence="3"/>
<keyword evidence="10" id="KW-0946">Virion</keyword>
<dbReference type="SUPFAM" id="SSF53448">
    <property type="entry name" value="Nucleotide-diphospho-sugar transferases"/>
    <property type="match status" value="1"/>
</dbReference>
<keyword evidence="10" id="KW-0167">Capsid protein</keyword>